<dbReference type="AlphaFoldDB" id="A0A0C3BKJ6"/>
<keyword evidence="1" id="KW-0472">Membrane</keyword>
<keyword evidence="1" id="KW-1133">Transmembrane helix</keyword>
<dbReference type="EMBL" id="KN832980">
    <property type="protein sequence ID" value="KIM86938.1"/>
    <property type="molecule type" value="Genomic_DNA"/>
</dbReference>
<proteinExistence type="predicted"/>
<dbReference type="OrthoDB" id="3351993at2759"/>
<name>A0A0C3BKJ6_PILCF</name>
<evidence type="ECO:0000313" key="2">
    <source>
        <dbReference type="EMBL" id="KIM86938.1"/>
    </source>
</evidence>
<sequence length="449" mass="50404">MLIAYVEPHRLLHCYFDRHHDTLPHPLQLLRLNILPPHSHKRTHPVYLGDSGNRMEGCWVGLEICRRIGIMGGENGCGQSANRKERKTTLMGTFERLEASVSTKSQDGVIRVPVLVKNLSPLRLSNLRRKQLRLYRMLLRNIMSEIPCNSATGQDPGNPDITGIGVRSNVYIQSLLVVSALTGSLLVHPTYFNRLSARRQGWNMIAVTIIRVLGGLLPAVVCTFSGGPPNCASFHGQIEEPENFDWIVLFAVHVGQRTAYALILTFAGIVLLLHLFLSLDAVPEAIQHFTRVTTQRLSRFIAVSKRKQRLNDLTFGVFFIYWIEVVVAIEHSLVVNFGSNVRAQNNWGFGQALWWNIISPMLVPANRRMSAGSDPNGLPTSFHPTREDHCGGAEQKEADHFAGVPVIVMMNEIWQSWHCLEYSGILPVIRSAHPSISPNHPFLQPFFQA</sequence>
<feature type="transmembrane region" description="Helical" evidence="1">
    <location>
        <begin position="313"/>
        <end position="334"/>
    </location>
</feature>
<accession>A0A0C3BKJ6</accession>
<dbReference type="HOGENOM" id="CLU_609894_0_0_1"/>
<feature type="transmembrane region" description="Helical" evidence="1">
    <location>
        <begin position="204"/>
        <end position="226"/>
    </location>
</feature>
<reference evidence="2 3" key="1">
    <citation type="submission" date="2014-04" db="EMBL/GenBank/DDBJ databases">
        <authorList>
            <consortium name="DOE Joint Genome Institute"/>
            <person name="Kuo A."/>
            <person name="Tarkka M."/>
            <person name="Buscot F."/>
            <person name="Kohler A."/>
            <person name="Nagy L.G."/>
            <person name="Floudas D."/>
            <person name="Copeland A."/>
            <person name="Barry K.W."/>
            <person name="Cichocki N."/>
            <person name="Veneault-Fourrey C."/>
            <person name="LaButti K."/>
            <person name="Lindquist E.A."/>
            <person name="Lipzen A."/>
            <person name="Lundell T."/>
            <person name="Morin E."/>
            <person name="Murat C."/>
            <person name="Sun H."/>
            <person name="Tunlid A."/>
            <person name="Henrissat B."/>
            <person name="Grigoriev I.V."/>
            <person name="Hibbett D.S."/>
            <person name="Martin F."/>
            <person name="Nordberg H.P."/>
            <person name="Cantor M.N."/>
            <person name="Hua S.X."/>
        </authorList>
    </citation>
    <scope>NUCLEOTIDE SEQUENCE [LARGE SCALE GENOMIC DNA]</scope>
    <source>
        <strain evidence="2 3">F 1598</strain>
    </source>
</reference>
<feature type="transmembrane region" description="Helical" evidence="1">
    <location>
        <begin position="259"/>
        <end position="279"/>
    </location>
</feature>
<evidence type="ECO:0000256" key="1">
    <source>
        <dbReference type="SAM" id="Phobius"/>
    </source>
</evidence>
<feature type="transmembrane region" description="Helical" evidence="1">
    <location>
        <begin position="170"/>
        <end position="192"/>
    </location>
</feature>
<dbReference type="InParanoid" id="A0A0C3BKJ6"/>
<organism evidence="2 3">
    <name type="scientific">Piloderma croceum (strain F 1598)</name>
    <dbReference type="NCBI Taxonomy" id="765440"/>
    <lineage>
        <taxon>Eukaryota</taxon>
        <taxon>Fungi</taxon>
        <taxon>Dikarya</taxon>
        <taxon>Basidiomycota</taxon>
        <taxon>Agaricomycotina</taxon>
        <taxon>Agaricomycetes</taxon>
        <taxon>Agaricomycetidae</taxon>
        <taxon>Atheliales</taxon>
        <taxon>Atheliaceae</taxon>
        <taxon>Piloderma</taxon>
    </lineage>
</organism>
<evidence type="ECO:0000313" key="3">
    <source>
        <dbReference type="Proteomes" id="UP000054166"/>
    </source>
</evidence>
<dbReference type="Proteomes" id="UP000054166">
    <property type="component" value="Unassembled WGS sequence"/>
</dbReference>
<keyword evidence="1" id="KW-0812">Transmembrane</keyword>
<keyword evidence="3" id="KW-1185">Reference proteome</keyword>
<reference evidence="3" key="2">
    <citation type="submission" date="2015-01" db="EMBL/GenBank/DDBJ databases">
        <title>Evolutionary Origins and Diversification of the Mycorrhizal Mutualists.</title>
        <authorList>
            <consortium name="DOE Joint Genome Institute"/>
            <consortium name="Mycorrhizal Genomics Consortium"/>
            <person name="Kohler A."/>
            <person name="Kuo A."/>
            <person name="Nagy L.G."/>
            <person name="Floudas D."/>
            <person name="Copeland A."/>
            <person name="Barry K.W."/>
            <person name="Cichocki N."/>
            <person name="Veneault-Fourrey C."/>
            <person name="LaButti K."/>
            <person name="Lindquist E.A."/>
            <person name="Lipzen A."/>
            <person name="Lundell T."/>
            <person name="Morin E."/>
            <person name="Murat C."/>
            <person name="Riley R."/>
            <person name="Ohm R."/>
            <person name="Sun H."/>
            <person name="Tunlid A."/>
            <person name="Henrissat B."/>
            <person name="Grigoriev I.V."/>
            <person name="Hibbett D.S."/>
            <person name="Martin F."/>
        </authorList>
    </citation>
    <scope>NUCLEOTIDE SEQUENCE [LARGE SCALE GENOMIC DNA]</scope>
    <source>
        <strain evidence="3">F 1598</strain>
    </source>
</reference>
<gene>
    <name evidence="2" type="ORF">PILCRDRAFT_86100</name>
</gene>
<protein>
    <submittedName>
        <fullName evidence="2">Uncharacterized protein</fullName>
    </submittedName>
</protein>